<accession>A0A3N2QWR7</accession>
<evidence type="ECO:0000259" key="2">
    <source>
        <dbReference type="Pfam" id="PF00857"/>
    </source>
</evidence>
<dbReference type="CDD" id="cd00431">
    <property type="entry name" value="cysteine_hydrolases"/>
    <property type="match status" value="1"/>
</dbReference>
<dbReference type="InterPro" id="IPR050272">
    <property type="entry name" value="Isochorismatase-like_hydrls"/>
</dbReference>
<dbReference type="EMBL" id="RDRB01000007">
    <property type="protein sequence ID" value="ROT99515.1"/>
    <property type="molecule type" value="Genomic_DNA"/>
</dbReference>
<sequence>MEIGAAPAPLRLDLARTAVIVVDMQNDFLHPDGWFAADRGADVAPLAALVPGINALCAAARAAEVPVIHLNWGVRADLANLPANVIDKGSNCGRTRGYGEAGARGPVLVAGGWGAASLETIAAEPGDIHVSKHRLSGFRDYELDQILRRLGVTTLLFTGVNLDRCVFATMTDGCFQGFDGVIVEDLCGTPSPAFVSDAILYLTRLLYGFTTTSAELIPAFSSPSSKET</sequence>
<keyword evidence="4" id="KW-1185">Reference proteome</keyword>
<gene>
    <name evidence="3" type="ORF">EAT49_14635</name>
</gene>
<dbReference type="InterPro" id="IPR000868">
    <property type="entry name" value="Isochorismatase-like_dom"/>
</dbReference>
<evidence type="ECO:0000313" key="3">
    <source>
        <dbReference type="EMBL" id="ROT99515.1"/>
    </source>
</evidence>
<dbReference type="AlphaFoldDB" id="A0A3N2QWR7"/>
<dbReference type="GO" id="GO:0016787">
    <property type="term" value="F:hydrolase activity"/>
    <property type="evidence" value="ECO:0007669"/>
    <property type="project" value="UniProtKB-KW"/>
</dbReference>
<dbReference type="PANTHER" id="PTHR43540:SF9">
    <property type="entry name" value="FAMILY HYDROLASE, PUTATIVE (AFU_ORTHOLOGUE AFUA_2G08700)-RELATED"/>
    <property type="match status" value="1"/>
</dbReference>
<dbReference type="SUPFAM" id="SSF52499">
    <property type="entry name" value="Isochorismatase-like hydrolases"/>
    <property type="match status" value="1"/>
</dbReference>
<name>A0A3N2QWR7_9RHOB</name>
<dbReference type="Proteomes" id="UP000268016">
    <property type="component" value="Unassembled WGS sequence"/>
</dbReference>
<protein>
    <submittedName>
        <fullName evidence="3">Cysteine hydrolase</fullName>
    </submittedName>
</protein>
<proteinExistence type="predicted"/>
<dbReference type="Gene3D" id="3.40.50.850">
    <property type="entry name" value="Isochorismatase-like"/>
    <property type="match status" value="1"/>
</dbReference>
<organism evidence="3 4">
    <name type="scientific">Histidinibacterium lentulum</name>
    <dbReference type="NCBI Taxonomy" id="2480588"/>
    <lineage>
        <taxon>Bacteria</taxon>
        <taxon>Pseudomonadati</taxon>
        <taxon>Pseudomonadota</taxon>
        <taxon>Alphaproteobacteria</taxon>
        <taxon>Rhodobacterales</taxon>
        <taxon>Paracoccaceae</taxon>
        <taxon>Histidinibacterium</taxon>
    </lineage>
</organism>
<dbReference type="Pfam" id="PF00857">
    <property type="entry name" value="Isochorismatase"/>
    <property type="match status" value="1"/>
</dbReference>
<dbReference type="OrthoDB" id="8477867at2"/>
<comment type="caution">
    <text evidence="3">The sequence shown here is derived from an EMBL/GenBank/DDBJ whole genome shotgun (WGS) entry which is preliminary data.</text>
</comment>
<dbReference type="PANTHER" id="PTHR43540">
    <property type="entry name" value="PEROXYUREIDOACRYLATE/UREIDOACRYLATE AMIDOHYDROLASE-RELATED"/>
    <property type="match status" value="1"/>
</dbReference>
<feature type="domain" description="Isochorismatase-like" evidence="2">
    <location>
        <begin position="17"/>
        <end position="205"/>
    </location>
</feature>
<evidence type="ECO:0000256" key="1">
    <source>
        <dbReference type="ARBA" id="ARBA00022801"/>
    </source>
</evidence>
<dbReference type="InterPro" id="IPR036380">
    <property type="entry name" value="Isochorismatase-like_sf"/>
</dbReference>
<keyword evidence="1 3" id="KW-0378">Hydrolase</keyword>
<reference evidence="3 4" key="1">
    <citation type="submission" date="2018-10" db="EMBL/GenBank/DDBJ databases">
        <title>Histidinibacterium lentulum gen. nov., sp. nov., a marine bacterium from the culture broth of Picochlorum sp. 122.</title>
        <authorList>
            <person name="Wang G."/>
        </authorList>
    </citation>
    <scope>NUCLEOTIDE SEQUENCE [LARGE SCALE GENOMIC DNA]</scope>
    <source>
        <strain evidence="3 4">B17</strain>
    </source>
</reference>
<evidence type="ECO:0000313" key="4">
    <source>
        <dbReference type="Proteomes" id="UP000268016"/>
    </source>
</evidence>